<dbReference type="AlphaFoldDB" id="A0A1I7KLU3"/>
<name>A0A1I7KLU3_9GAMM</name>
<keyword evidence="1" id="KW-0812">Transmembrane</keyword>
<evidence type="ECO:0000256" key="1">
    <source>
        <dbReference type="SAM" id="Phobius"/>
    </source>
</evidence>
<keyword evidence="1" id="KW-0472">Membrane</keyword>
<dbReference type="EMBL" id="FPBP01000026">
    <property type="protein sequence ID" value="SFU98427.1"/>
    <property type="molecule type" value="Genomic_DNA"/>
</dbReference>
<proteinExistence type="predicted"/>
<accession>A0A1I7KLU3</accession>
<protein>
    <submittedName>
        <fullName evidence="2">Uncharacterized protein</fullName>
    </submittedName>
</protein>
<dbReference type="Proteomes" id="UP000198693">
    <property type="component" value="Unassembled WGS sequence"/>
</dbReference>
<evidence type="ECO:0000313" key="2">
    <source>
        <dbReference type="EMBL" id="SFU98427.1"/>
    </source>
</evidence>
<sequence length="121" mass="13469">MATDENGQSWQDRLVLACHNTDLGNSRDQEDEMFRQEARKAPLSELRIFLESPVGRHEGYARAVMSEVLRQREGDKAQEESRKDWWRGMWQQASAQLLGGVLVGIVLGAGGALLSGALLCN</sequence>
<gene>
    <name evidence="2" type="ORF">SAMN04487955_1265</name>
</gene>
<dbReference type="RefSeq" id="WP_089797796.1">
    <property type="nucleotide sequence ID" value="NZ_FPBP01000026.1"/>
</dbReference>
<keyword evidence="1" id="KW-1133">Transmembrane helix</keyword>
<evidence type="ECO:0000313" key="3">
    <source>
        <dbReference type="Proteomes" id="UP000198693"/>
    </source>
</evidence>
<dbReference type="OrthoDB" id="6199077at2"/>
<reference evidence="3" key="1">
    <citation type="submission" date="2016-10" db="EMBL/GenBank/DDBJ databases">
        <authorList>
            <person name="Varghese N."/>
            <person name="Submissions S."/>
        </authorList>
    </citation>
    <scope>NUCLEOTIDE SEQUENCE [LARGE SCALE GENOMIC DNA]</scope>
    <source>
        <strain evidence="3">CGMCC 1.6981</strain>
    </source>
</reference>
<organism evidence="2 3">
    <name type="scientific">Halomonas korlensis</name>
    <dbReference type="NCBI Taxonomy" id="463301"/>
    <lineage>
        <taxon>Bacteria</taxon>
        <taxon>Pseudomonadati</taxon>
        <taxon>Pseudomonadota</taxon>
        <taxon>Gammaproteobacteria</taxon>
        <taxon>Oceanospirillales</taxon>
        <taxon>Halomonadaceae</taxon>
        <taxon>Halomonas</taxon>
    </lineage>
</organism>
<feature type="transmembrane region" description="Helical" evidence="1">
    <location>
        <begin position="97"/>
        <end position="119"/>
    </location>
</feature>
<keyword evidence="3" id="KW-1185">Reference proteome</keyword>